<organism evidence="2 3">
    <name type="scientific">Acetobacterium wieringae</name>
    <dbReference type="NCBI Taxonomy" id="52694"/>
    <lineage>
        <taxon>Bacteria</taxon>
        <taxon>Bacillati</taxon>
        <taxon>Bacillota</taxon>
        <taxon>Clostridia</taxon>
        <taxon>Eubacteriales</taxon>
        <taxon>Eubacteriaceae</taxon>
        <taxon>Acetobacterium</taxon>
    </lineage>
</organism>
<dbReference type="Proteomes" id="UP000176244">
    <property type="component" value="Unassembled WGS sequence"/>
</dbReference>
<gene>
    <name evidence="2" type="primary">dmg</name>
    <name evidence="2" type="ORF">ACWI_34820</name>
</gene>
<dbReference type="EC" id="1.5.3.10" evidence="2"/>
<sequence>MEKEKMVFEHSPVYPYDPTVGKYHMVLPPFIQPWEYNGWQAETMSWKKTCSISAQLNPNTCSKIVGPDALKFLSDCTTNGYKNFAVGRCKHAVMTDDQGRVLTHGLVLRMNENEVMTYSLSPWLDYAATKKDYDMEIIDWSMNDFNFQCGGPRVLEMLETATGDDLHDIPFMGHRQSSINGKPVTILRMGMSGTLGYEVHGNMEDAAELYEIVYEAGKKFGVERLGWLCYAANHTENGFPQEAFHFKTASIEDEGFLKYLADLGYDPYEWPLGGEYSGSSGADLSKRMRNPVELGWANSISLNHDFPGKAVIEKLLAKPERKTVTLIWNQDDIIDIFKSLFQTEEDPYKILNFPLEDIGLTSGGGIRLFQDDVFDKDGKLIGYSSGREYTLHQRLIFSMGCIDIDEAEIGNEVFVLWGEPGTRQKKVRATVDVFPILSKKMVMNKDFDVETIPHINQK</sequence>
<dbReference type="STRING" id="52694.ACWI_34820"/>
<dbReference type="InterPro" id="IPR006222">
    <property type="entry name" value="GCVT_N"/>
</dbReference>
<dbReference type="PANTHER" id="PTHR43757:SF2">
    <property type="entry name" value="AMINOMETHYLTRANSFERASE, MITOCHONDRIAL"/>
    <property type="match status" value="1"/>
</dbReference>
<dbReference type="GO" id="GO:0047866">
    <property type="term" value="F:dimethylglycine oxidase activity"/>
    <property type="evidence" value="ECO:0007669"/>
    <property type="project" value="UniProtKB-EC"/>
</dbReference>
<feature type="domain" description="GCVT N-terminal" evidence="1">
    <location>
        <begin position="33"/>
        <end position="240"/>
    </location>
</feature>
<dbReference type="OrthoDB" id="2055370at2"/>
<reference evidence="2 3" key="1">
    <citation type="submission" date="2015-09" db="EMBL/GenBank/DDBJ databases">
        <title>Genome sequence of Acetobacterium wieringae DSM 1911.</title>
        <authorList>
            <person name="Poehlein A."/>
            <person name="Bengelsdorf F.R."/>
            <person name="Schiel-Bengelsdorf B."/>
            <person name="Duerre P."/>
            <person name="Daniel R."/>
        </authorList>
    </citation>
    <scope>NUCLEOTIDE SEQUENCE [LARGE SCALE GENOMIC DNA]</scope>
    <source>
        <strain evidence="2 3">DSM 1911</strain>
    </source>
</reference>
<dbReference type="Gene3D" id="3.30.1360.120">
    <property type="entry name" value="Probable tRNA modification gtpase trme, domain 1"/>
    <property type="match status" value="1"/>
</dbReference>
<name>A0A1F2PE72_9FIRM</name>
<evidence type="ECO:0000259" key="1">
    <source>
        <dbReference type="Pfam" id="PF01571"/>
    </source>
</evidence>
<evidence type="ECO:0000313" key="2">
    <source>
        <dbReference type="EMBL" id="OFV68946.1"/>
    </source>
</evidence>
<proteinExistence type="predicted"/>
<comment type="caution">
    <text evidence="2">The sequence shown here is derived from an EMBL/GenBank/DDBJ whole genome shotgun (WGS) entry which is preliminary data.</text>
</comment>
<keyword evidence="2" id="KW-0560">Oxidoreductase</keyword>
<dbReference type="InterPro" id="IPR027266">
    <property type="entry name" value="TrmE/GcvT-like"/>
</dbReference>
<dbReference type="SUPFAM" id="SSF103025">
    <property type="entry name" value="Folate-binding domain"/>
    <property type="match status" value="1"/>
</dbReference>
<dbReference type="Pfam" id="PF01571">
    <property type="entry name" value="GCV_T"/>
    <property type="match status" value="1"/>
</dbReference>
<accession>A0A1F2PE72</accession>
<dbReference type="InterPro" id="IPR028896">
    <property type="entry name" value="GcvT/YgfZ/DmdA"/>
</dbReference>
<dbReference type="AlphaFoldDB" id="A0A1F2PE72"/>
<dbReference type="PANTHER" id="PTHR43757">
    <property type="entry name" value="AMINOMETHYLTRANSFERASE"/>
    <property type="match status" value="1"/>
</dbReference>
<dbReference type="EMBL" id="LKEU01000050">
    <property type="protein sequence ID" value="OFV68946.1"/>
    <property type="molecule type" value="Genomic_DNA"/>
</dbReference>
<evidence type="ECO:0000313" key="3">
    <source>
        <dbReference type="Proteomes" id="UP000176244"/>
    </source>
</evidence>
<dbReference type="RefSeq" id="WP_070372720.1">
    <property type="nucleotide sequence ID" value="NZ_LKEU01000050.1"/>
</dbReference>
<protein>
    <submittedName>
        <fullName evidence="2">Dimethylglycine oxidase</fullName>
        <ecNumber evidence="2">1.5.3.10</ecNumber>
    </submittedName>
</protein>